<organism evidence="4 5">
    <name type="scientific">Suhomyces tanzawaensis NRRL Y-17324</name>
    <dbReference type="NCBI Taxonomy" id="984487"/>
    <lineage>
        <taxon>Eukaryota</taxon>
        <taxon>Fungi</taxon>
        <taxon>Dikarya</taxon>
        <taxon>Ascomycota</taxon>
        <taxon>Saccharomycotina</taxon>
        <taxon>Pichiomycetes</taxon>
        <taxon>Debaryomycetaceae</taxon>
        <taxon>Suhomyces</taxon>
    </lineage>
</organism>
<dbReference type="OrthoDB" id="360390at2759"/>
<evidence type="ECO:0000313" key="5">
    <source>
        <dbReference type="Proteomes" id="UP000094285"/>
    </source>
</evidence>
<dbReference type="PANTHER" id="PTHR23236">
    <property type="entry name" value="EUKARYOTIC TRANSLATION INITIATION FACTOR 4B/4H"/>
    <property type="match status" value="1"/>
</dbReference>
<dbReference type="PANTHER" id="PTHR23236:SF11">
    <property type="entry name" value="EUKARYOTIC TRANSLATION INITIATION FACTOR 4H"/>
    <property type="match status" value="1"/>
</dbReference>
<feature type="non-terminal residue" evidence="4">
    <location>
        <position position="1"/>
    </location>
</feature>
<feature type="domain" description="RRM" evidence="3">
    <location>
        <begin position="728"/>
        <end position="809"/>
    </location>
</feature>
<dbReference type="InterPro" id="IPR035979">
    <property type="entry name" value="RBD_domain_sf"/>
</dbReference>
<dbReference type="InterPro" id="IPR011990">
    <property type="entry name" value="TPR-like_helical_dom_sf"/>
</dbReference>
<dbReference type="GO" id="GO:0003723">
    <property type="term" value="F:RNA binding"/>
    <property type="evidence" value="ECO:0007669"/>
    <property type="project" value="UniProtKB-UniRule"/>
</dbReference>
<dbReference type="GeneID" id="30981368"/>
<evidence type="ECO:0000256" key="1">
    <source>
        <dbReference type="ARBA" id="ARBA00022884"/>
    </source>
</evidence>
<dbReference type="SUPFAM" id="SSF48452">
    <property type="entry name" value="TPR-like"/>
    <property type="match status" value="1"/>
</dbReference>
<dbReference type="InterPro" id="IPR034397">
    <property type="entry name" value="Prp24_RRM1"/>
</dbReference>
<dbReference type="InterPro" id="IPR031766">
    <property type="entry name" value="RRM_occluded"/>
</dbReference>
<proteinExistence type="predicted"/>
<accession>A0A1E4SS25</accession>
<gene>
    <name evidence="4" type="ORF">CANTADRAFT_24830</name>
</gene>
<dbReference type="Gene3D" id="1.25.40.10">
    <property type="entry name" value="Tetratricopeptide repeat domain"/>
    <property type="match status" value="2"/>
</dbReference>
<feature type="domain" description="RRM" evidence="3">
    <location>
        <begin position="565"/>
        <end position="635"/>
    </location>
</feature>
<reference evidence="5" key="1">
    <citation type="submission" date="2016-05" db="EMBL/GenBank/DDBJ databases">
        <title>Comparative genomics of biotechnologically important yeasts.</title>
        <authorList>
            <consortium name="DOE Joint Genome Institute"/>
            <person name="Riley R."/>
            <person name="Haridas S."/>
            <person name="Wolfe K.H."/>
            <person name="Lopes M.R."/>
            <person name="Hittinger C.T."/>
            <person name="Goker M."/>
            <person name="Salamov A."/>
            <person name="Wisecaver J."/>
            <person name="Long T.M."/>
            <person name="Aerts A.L."/>
            <person name="Barry K."/>
            <person name="Choi C."/>
            <person name="Clum A."/>
            <person name="Coughlan A.Y."/>
            <person name="Deshpande S."/>
            <person name="Douglass A.P."/>
            <person name="Hanson S.J."/>
            <person name="Klenk H.-P."/>
            <person name="Labutti K."/>
            <person name="Lapidus A."/>
            <person name="Lindquist E."/>
            <person name="Lipzen A."/>
            <person name="Meier-Kolthoff J.P."/>
            <person name="Ohm R.A."/>
            <person name="Otillar R.P."/>
            <person name="Pangilinan J."/>
            <person name="Peng Y."/>
            <person name="Rokas A."/>
            <person name="Rosa C.A."/>
            <person name="Scheuner C."/>
            <person name="Sibirny A.A."/>
            <person name="Slot J.C."/>
            <person name="Stielow J.B."/>
            <person name="Sun H."/>
            <person name="Kurtzman C.P."/>
            <person name="Blackwell M."/>
            <person name="Grigoriev I.V."/>
            <person name="Jeffries T.W."/>
        </authorList>
    </citation>
    <scope>NUCLEOTIDE SEQUENCE [LARGE SCALE GENOMIC DNA]</scope>
    <source>
        <strain evidence="5">NRRL Y-17324</strain>
    </source>
</reference>
<evidence type="ECO:0000313" key="4">
    <source>
        <dbReference type="EMBL" id="ODV82217.1"/>
    </source>
</evidence>
<evidence type="ECO:0000259" key="3">
    <source>
        <dbReference type="PROSITE" id="PS50102"/>
    </source>
</evidence>
<dbReference type="Proteomes" id="UP000094285">
    <property type="component" value="Unassembled WGS sequence"/>
</dbReference>
<keyword evidence="1 2" id="KW-0694">RNA-binding</keyword>
<dbReference type="EMBL" id="KV453909">
    <property type="protein sequence ID" value="ODV82217.1"/>
    <property type="molecule type" value="Genomic_DNA"/>
</dbReference>
<dbReference type="Gene3D" id="3.30.70.330">
    <property type="match status" value="4"/>
</dbReference>
<dbReference type="InterPro" id="IPR012677">
    <property type="entry name" value="Nucleotide-bd_a/b_plait_sf"/>
</dbReference>
<dbReference type="AlphaFoldDB" id="A0A1E4SS25"/>
<keyword evidence="5" id="KW-1185">Reference proteome</keyword>
<dbReference type="SMART" id="SM00360">
    <property type="entry name" value="RRM"/>
    <property type="match status" value="4"/>
</dbReference>
<dbReference type="CDD" id="cd12296">
    <property type="entry name" value="RRM1_Prp24"/>
    <property type="match status" value="1"/>
</dbReference>
<dbReference type="Pfam" id="PF16842">
    <property type="entry name" value="RRM_occluded"/>
    <property type="match status" value="1"/>
</dbReference>
<feature type="domain" description="RRM" evidence="3">
    <location>
        <begin position="636"/>
        <end position="719"/>
    </location>
</feature>
<evidence type="ECO:0000256" key="2">
    <source>
        <dbReference type="PROSITE-ProRule" id="PRU00176"/>
    </source>
</evidence>
<dbReference type="PROSITE" id="PS50102">
    <property type="entry name" value="RRM"/>
    <property type="match status" value="3"/>
</dbReference>
<sequence>MDDQIKLTIKALAQETTADVFNGQKHDQYIELLRLNRKDNLAELLHARRAKLQHYTLSREEFTEWLEDLSEIEDNMSRLAEVVELYGLILKTYPTAPYWKNYLNFILEIEDSEVSEELIRDLFTQALKEVADDYKDGSLVWEIILEHLSKDIPTTHIPQSPAFRMVLALHKKRLLYPSLSLDESFSQFLSFISKYDQENYIDHMRESTEIVNRTKRAQRYIEKHELGILKDPSNPQLYIEYLESIHTHMDSSDAGPLLNNVFRRFLYNAYPTRSSLQNPSKENLQVWLTYIYCLYERQLDEDKDTLELTVLDFVHTYPESPISYSELIRSCPTSDVGYEVFKLGLQRWDSVKRVVEDDGSFQFPYDEWKVLAIAILHFRLTIVQEAKQENSKEYQQEINALYQDIHAFVDYAILQNHDIFHSVEKLSISICIKLGNLKTATLIIDELIRKFPDQSDVWLYAIQFHKDQSMKPQDISRIYYAAAESATSVEGFEKIVEEWLQHEHVFGDVYSIRNAMVVSNKQLKRLAGLEAAIEEDVTTQVEKEVTKKRKLSDAEEIPTRSRETFTILVSNLPISTTKANLETFFNDCGEIRDIVLFQNSKAIVEFSHEQEVFTALTKNMKKLDGNTIRVERKLESTVFVTNYPPSISQDSIRKTFSECGDIVSLRFPTQRSNHTRRFCYVEFATADQAKKAVFIFNGKKFPDSLTKRDYELKVAISQPTKLTHISERKVRLNNIPFTYNEEDIRKIFQDCGPIEKLIIPSSHRKRSKNQNNDGFAFLTFETVEATQRALNKNEFLVEGRKIEVSKQKSTNKDDFREFNDLSTIGLENVNDTLTSEQLKALLTEEFGPISRIKLFPKEKAAIVEFERASDSGNATMKSKFELGSTEATVRSKADIVGLVNGVSTEHKKPNLMVPASVQRKRRKQ</sequence>
<dbReference type="RefSeq" id="XP_020067339.1">
    <property type="nucleotide sequence ID" value="XM_020207231.1"/>
</dbReference>
<dbReference type="Pfam" id="PF00076">
    <property type="entry name" value="RRM_1"/>
    <property type="match status" value="3"/>
</dbReference>
<dbReference type="InterPro" id="IPR000504">
    <property type="entry name" value="RRM_dom"/>
</dbReference>
<dbReference type="SUPFAM" id="SSF54928">
    <property type="entry name" value="RNA-binding domain, RBD"/>
    <property type="match status" value="2"/>
</dbReference>
<protein>
    <recommendedName>
        <fullName evidence="3">RRM domain-containing protein</fullName>
    </recommendedName>
</protein>
<dbReference type="STRING" id="984487.A0A1E4SS25"/>
<name>A0A1E4SS25_9ASCO</name>